<reference evidence="10" key="1">
    <citation type="journal article" date="2015" name="Proc. Natl. Acad. Sci. U.S.A.">
        <title>Genome sequencing of adzuki bean (Vigna angularis) provides insight into high starch and low fat accumulation and domestication.</title>
        <authorList>
            <person name="Yang K."/>
            <person name="Tian Z."/>
            <person name="Chen C."/>
            <person name="Luo L."/>
            <person name="Zhao B."/>
            <person name="Wang Z."/>
            <person name="Yu L."/>
            <person name="Li Y."/>
            <person name="Sun Y."/>
            <person name="Li W."/>
            <person name="Chen Y."/>
            <person name="Li Y."/>
            <person name="Zhang Y."/>
            <person name="Ai D."/>
            <person name="Zhao J."/>
            <person name="Shang C."/>
            <person name="Ma Y."/>
            <person name="Wu B."/>
            <person name="Wang M."/>
            <person name="Gao L."/>
            <person name="Sun D."/>
            <person name="Zhang P."/>
            <person name="Guo F."/>
            <person name="Wang W."/>
            <person name="Li Y."/>
            <person name="Wang J."/>
            <person name="Varshney R.K."/>
            <person name="Wang J."/>
            <person name="Ling H.Q."/>
            <person name="Wan P."/>
        </authorList>
    </citation>
    <scope>NUCLEOTIDE SEQUENCE</scope>
    <source>
        <strain evidence="10">cv. Jingnong 6</strain>
    </source>
</reference>
<evidence type="ECO:0000313" key="9">
    <source>
        <dbReference type="EMBL" id="KOM41449.1"/>
    </source>
</evidence>
<dbReference type="InterPro" id="IPR000620">
    <property type="entry name" value="EamA_dom"/>
</dbReference>
<dbReference type="SUPFAM" id="SSF103481">
    <property type="entry name" value="Multidrug resistance efflux transporter EmrE"/>
    <property type="match status" value="1"/>
</dbReference>
<feature type="transmembrane region" description="Helical" evidence="7">
    <location>
        <begin position="223"/>
        <end position="241"/>
    </location>
</feature>
<keyword evidence="5 7" id="KW-0472">Membrane</keyword>
<feature type="transmembrane region" description="Helical" evidence="7">
    <location>
        <begin position="96"/>
        <end position="115"/>
    </location>
</feature>
<dbReference type="AlphaFoldDB" id="A0A0L9UFY9"/>
<dbReference type="Gramene" id="KOM41449">
    <property type="protein sequence ID" value="KOM41449"/>
    <property type="gene ID" value="LR48_Vigan04g164700"/>
</dbReference>
<feature type="transmembrane region" description="Helical" evidence="7">
    <location>
        <begin position="334"/>
        <end position="357"/>
    </location>
</feature>
<comment type="similarity">
    <text evidence="2">Belongs to the drug/metabolite transporter (DMT) superfamily. Plant drug/metabolite exporter (P-DME) (TC 2.A.7.4) family.</text>
</comment>
<feature type="transmembrane region" description="Helical" evidence="7">
    <location>
        <begin position="190"/>
        <end position="211"/>
    </location>
</feature>
<feature type="transmembrane region" description="Helical" evidence="7">
    <location>
        <begin position="364"/>
        <end position="383"/>
    </location>
</feature>
<feature type="compositionally biased region" description="Basic and acidic residues" evidence="6">
    <location>
        <begin position="416"/>
        <end position="426"/>
    </location>
</feature>
<sequence length="443" mass="48493">MLRRPSQGSGTGKEAGGRNRDSKRALGWLGRREDDAVFVSSANAGAAATLNRNWLGGRNTAVFNVVRKPTERRNSGGTPAALCRNSLSRKTSMREWGVVALLLSIEFLDVIVYTLSKAAMKKGMNDFVFVMYSNALASCLLLPLTLLFHRKRAPPPLTYSLVGQIFVNGLLSCSVQMLRFFGIGFSSPTLATAMSDLIPAFTFILAIFFRMEKLDWKTNTTQAKAIGTFVSITGALIITLYKGQAIINNHPSNKLFPKNLVSSENFDWVIGAVLLAGHSFVLSLLFIVQTWIIRNYPAELMVVLIRGILVALLSVPASLISVKDPKALRLGFDVQLIAIICQAIFSVSFRSVVHIWVMGKKGPLYVAMFKPIGIVFAAIMGISLLGDSLYLGSVLGAAIVVIGFYGVLWGKSQERRTKEESEDHTLESSSPVAPLLQNKRMEE</sequence>
<proteinExistence type="inferred from homology"/>
<protein>
    <recommendedName>
        <fullName evidence="8">EamA domain-containing protein</fullName>
    </recommendedName>
</protein>
<dbReference type="Proteomes" id="UP000053144">
    <property type="component" value="Chromosome 4"/>
</dbReference>
<evidence type="ECO:0000256" key="5">
    <source>
        <dbReference type="ARBA" id="ARBA00023136"/>
    </source>
</evidence>
<dbReference type="InterPro" id="IPR030184">
    <property type="entry name" value="WAT1-related"/>
</dbReference>
<evidence type="ECO:0000256" key="7">
    <source>
        <dbReference type="SAM" id="Phobius"/>
    </source>
</evidence>
<feature type="region of interest" description="Disordered" evidence="6">
    <location>
        <begin position="416"/>
        <end position="443"/>
    </location>
</feature>
<dbReference type="Pfam" id="PF00892">
    <property type="entry name" value="EamA"/>
    <property type="match status" value="1"/>
</dbReference>
<keyword evidence="3 7" id="KW-0812">Transmembrane</keyword>
<feature type="region of interest" description="Disordered" evidence="6">
    <location>
        <begin position="1"/>
        <end position="25"/>
    </location>
</feature>
<dbReference type="GO" id="GO:0022857">
    <property type="term" value="F:transmembrane transporter activity"/>
    <property type="evidence" value="ECO:0007669"/>
    <property type="project" value="InterPro"/>
</dbReference>
<name>A0A0L9UFY9_PHAAN</name>
<evidence type="ECO:0000256" key="6">
    <source>
        <dbReference type="SAM" id="MobiDB-lite"/>
    </source>
</evidence>
<feature type="transmembrane region" description="Helical" evidence="7">
    <location>
        <begin position="127"/>
        <end position="147"/>
    </location>
</feature>
<evidence type="ECO:0000313" key="10">
    <source>
        <dbReference type="Proteomes" id="UP000053144"/>
    </source>
</evidence>
<gene>
    <name evidence="9" type="ORF">LR48_Vigan04g164700</name>
</gene>
<dbReference type="InterPro" id="IPR037185">
    <property type="entry name" value="EmrE-like"/>
</dbReference>
<feature type="compositionally biased region" description="Basic and acidic residues" evidence="6">
    <location>
        <begin position="15"/>
        <end position="25"/>
    </location>
</feature>
<evidence type="ECO:0000256" key="1">
    <source>
        <dbReference type="ARBA" id="ARBA00004141"/>
    </source>
</evidence>
<keyword evidence="4 7" id="KW-1133">Transmembrane helix</keyword>
<dbReference type="PANTHER" id="PTHR31218">
    <property type="entry name" value="WAT1-RELATED PROTEIN"/>
    <property type="match status" value="1"/>
</dbReference>
<organism evidence="9 10">
    <name type="scientific">Phaseolus angularis</name>
    <name type="common">Azuki bean</name>
    <name type="synonym">Vigna angularis</name>
    <dbReference type="NCBI Taxonomy" id="3914"/>
    <lineage>
        <taxon>Eukaryota</taxon>
        <taxon>Viridiplantae</taxon>
        <taxon>Streptophyta</taxon>
        <taxon>Embryophyta</taxon>
        <taxon>Tracheophyta</taxon>
        <taxon>Spermatophyta</taxon>
        <taxon>Magnoliopsida</taxon>
        <taxon>eudicotyledons</taxon>
        <taxon>Gunneridae</taxon>
        <taxon>Pentapetalae</taxon>
        <taxon>rosids</taxon>
        <taxon>fabids</taxon>
        <taxon>Fabales</taxon>
        <taxon>Fabaceae</taxon>
        <taxon>Papilionoideae</taxon>
        <taxon>50 kb inversion clade</taxon>
        <taxon>NPAAA clade</taxon>
        <taxon>indigoferoid/millettioid clade</taxon>
        <taxon>Phaseoleae</taxon>
        <taxon>Vigna</taxon>
    </lineage>
</organism>
<comment type="subcellular location">
    <subcellularLocation>
        <location evidence="1">Membrane</location>
        <topology evidence="1">Multi-pass membrane protein</topology>
    </subcellularLocation>
</comment>
<evidence type="ECO:0000256" key="3">
    <source>
        <dbReference type="ARBA" id="ARBA00022692"/>
    </source>
</evidence>
<dbReference type="OMA" id="HIWVMGK"/>
<dbReference type="STRING" id="3914.A0A0L9UFY9"/>
<evidence type="ECO:0000256" key="4">
    <source>
        <dbReference type="ARBA" id="ARBA00022989"/>
    </source>
</evidence>
<evidence type="ECO:0000256" key="2">
    <source>
        <dbReference type="ARBA" id="ARBA00007635"/>
    </source>
</evidence>
<feature type="transmembrane region" description="Helical" evidence="7">
    <location>
        <begin position="389"/>
        <end position="408"/>
    </location>
</feature>
<dbReference type="EMBL" id="CM003374">
    <property type="protein sequence ID" value="KOM41449.1"/>
    <property type="molecule type" value="Genomic_DNA"/>
</dbReference>
<accession>A0A0L9UFY9</accession>
<feature type="domain" description="EamA" evidence="8">
    <location>
        <begin position="103"/>
        <end position="239"/>
    </location>
</feature>
<evidence type="ECO:0000259" key="8">
    <source>
        <dbReference type="Pfam" id="PF00892"/>
    </source>
</evidence>
<feature type="transmembrane region" description="Helical" evidence="7">
    <location>
        <begin position="159"/>
        <end position="178"/>
    </location>
</feature>
<feature type="transmembrane region" description="Helical" evidence="7">
    <location>
        <begin position="268"/>
        <end position="288"/>
    </location>
</feature>
<dbReference type="GO" id="GO:0016020">
    <property type="term" value="C:membrane"/>
    <property type="evidence" value="ECO:0007669"/>
    <property type="project" value="UniProtKB-SubCell"/>
</dbReference>
<feature type="transmembrane region" description="Helical" evidence="7">
    <location>
        <begin position="300"/>
        <end position="322"/>
    </location>
</feature>